<dbReference type="PANTHER" id="PTHR45922">
    <property type="entry name" value="CLEAVAGE AND POLYADENYLATION SPECIFICITY FACTOR SUBUNIT 2"/>
    <property type="match status" value="1"/>
</dbReference>
<reference evidence="3 4" key="1">
    <citation type="journal article" date="2013" name="BMC Genomics">
        <title>Reconstruction of the lipid metabolism for the microalga Monoraphidium neglectum from its genome sequence reveals characteristics suitable for biofuel production.</title>
        <authorList>
            <person name="Bogen C."/>
            <person name="Al-Dilaimi A."/>
            <person name="Albersmeier A."/>
            <person name="Wichmann J."/>
            <person name="Grundmann M."/>
            <person name="Rupp O."/>
            <person name="Lauersen K.J."/>
            <person name="Blifernez-Klassen O."/>
            <person name="Kalinowski J."/>
            <person name="Goesmann A."/>
            <person name="Mussgnug J.H."/>
            <person name="Kruse O."/>
        </authorList>
    </citation>
    <scope>NUCLEOTIDE SEQUENCE [LARGE SCALE GENOMIC DNA]</scope>
    <source>
        <strain evidence="3 4">SAG 48.87</strain>
    </source>
</reference>
<dbReference type="SUPFAM" id="SSF56281">
    <property type="entry name" value="Metallo-hydrolase/oxidoreductase"/>
    <property type="match status" value="1"/>
</dbReference>
<dbReference type="GO" id="GO:0006398">
    <property type="term" value="P:mRNA 3'-end processing by stem-loop binding and cleavage"/>
    <property type="evidence" value="ECO:0007669"/>
    <property type="project" value="InterPro"/>
</dbReference>
<dbReference type="EMBL" id="KK103801">
    <property type="protein sequence ID" value="KIY94929.1"/>
    <property type="molecule type" value="Genomic_DNA"/>
</dbReference>
<dbReference type="OrthoDB" id="64353at2759"/>
<dbReference type="RefSeq" id="XP_013893949.1">
    <property type="nucleotide sequence ID" value="XM_014038495.1"/>
</dbReference>
<sequence>MGVPVRFTPLCGARAEGAPLAHLLELGPPDASLTLLLDCGWGGAADGAAEELAPLVAALPRVDAVLLSHPDPRHCGALPVLVGKHGLKAPVFGTAPIAKMGAMFAYDAFLSAQSNLYAPAPLRPLLTLSQATQDLSAYDLDDVDRAFAAVTKLKYTQPATLPGPRAAALAARLGCGGVAVTPFPAGHLLGGAVWRIEVAGEEVVYAVDTNHRKERHLSGSHLEGVTSRPALMVVGAASAATQPVERARRDASLLEALLAALRAGGNALLPVDTAGRVLELLLLLDDHWGTAK</sequence>
<evidence type="ECO:0000313" key="3">
    <source>
        <dbReference type="EMBL" id="KIY94929.1"/>
    </source>
</evidence>
<comment type="subcellular location">
    <subcellularLocation>
        <location evidence="1">Nucleus</location>
    </subcellularLocation>
</comment>
<evidence type="ECO:0000259" key="2">
    <source>
        <dbReference type="Pfam" id="PF16661"/>
    </source>
</evidence>
<dbReference type="PANTHER" id="PTHR45922:SF1">
    <property type="entry name" value="CLEAVAGE AND POLYADENYLATION SPECIFICITY FACTOR SUBUNIT 2"/>
    <property type="match status" value="1"/>
</dbReference>
<dbReference type="Pfam" id="PF16661">
    <property type="entry name" value="Lactamase_B_6"/>
    <property type="match status" value="1"/>
</dbReference>
<dbReference type="AlphaFoldDB" id="A0A0D2LTF5"/>
<accession>A0A0D2LTF5</accession>
<dbReference type="InterPro" id="IPR027075">
    <property type="entry name" value="CPSF2"/>
</dbReference>
<name>A0A0D2LTF5_9CHLO</name>
<evidence type="ECO:0000256" key="1">
    <source>
        <dbReference type="RuleBase" id="RU365006"/>
    </source>
</evidence>
<gene>
    <name evidence="3" type="ORF">MNEG_13031</name>
</gene>
<keyword evidence="4" id="KW-1185">Reference proteome</keyword>
<dbReference type="Proteomes" id="UP000054498">
    <property type="component" value="Unassembled WGS sequence"/>
</dbReference>
<dbReference type="Gene3D" id="3.60.15.10">
    <property type="entry name" value="Ribonuclease Z/Hydroxyacylglutathione hydrolase-like"/>
    <property type="match status" value="1"/>
</dbReference>
<dbReference type="GO" id="GO:0003723">
    <property type="term" value="F:RNA binding"/>
    <property type="evidence" value="ECO:0007669"/>
    <property type="project" value="UniProtKB-KW"/>
</dbReference>
<dbReference type="InterPro" id="IPR036866">
    <property type="entry name" value="RibonucZ/Hydroxyglut_hydro"/>
</dbReference>
<dbReference type="KEGG" id="mng:MNEG_13031"/>
<dbReference type="InterPro" id="IPR001279">
    <property type="entry name" value="Metallo-B-lactamas"/>
</dbReference>
<comment type="similarity">
    <text evidence="1">Belongs to the metallo-beta-lactamase superfamily. RNA-metabolizing metallo-beta-lactamase-like family. CPSF2/YSH1 subfamily.</text>
</comment>
<dbReference type="GeneID" id="25730453"/>
<dbReference type="STRING" id="145388.A0A0D2LTF5"/>
<feature type="domain" description="Metallo-beta-lactamase" evidence="2">
    <location>
        <begin position="32"/>
        <end position="226"/>
    </location>
</feature>
<protein>
    <recommendedName>
        <fullName evidence="1">Cleavage and polyadenylation specificity factor subunit 2</fullName>
    </recommendedName>
    <alternativeName>
        <fullName evidence="1">Cleavage and polyadenylation specificity factor 100 kDa subunit</fullName>
    </alternativeName>
</protein>
<keyword evidence="1" id="KW-0694">RNA-binding</keyword>
<keyword evidence="1" id="KW-0539">Nucleus</keyword>
<dbReference type="GO" id="GO:0005847">
    <property type="term" value="C:mRNA cleavage and polyadenylation specificity factor complex"/>
    <property type="evidence" value="ECO:0007669"/>
    <property type="project" value="InterPro"/>
</dbReference>
<evidence type="ECO:0000313" key="4">
    <source>
        <dbReference type="Proteomes" id="UP000054498"/>
    </source>
</evidence>
<keyword evidence="1" id="KW-0507">mRNA processing</keyword>
<organism evidence="3 4">
    <name type="scientific">Monoraphidium neglectum</name>
    <dbReference type="NCBI Taxonomy" id="145388"/>
    <lineage>
        <taxon>Eukaryota</taxon>
        <taxon>Viridiplantae</taxon>
        <taxon>Chlorophyta</taxon>
        <taxon>core chlorophytes</taxon>
        <taxon>Chlorophyceae</taxon>
        <taxon>CS clade</taxon>
        <taxon>Sphaeropleales</taxon>
        <taxon>Selenastraceae</taxon>
        <taxon>Monoraphidium</taxon>
    </lineage>
</organism>
<proteinExistence type="inferred from homology"/>